<sequence length="252" mass="28363">MKKVLFIIICLLASPGAGSAEKFPDSALKPVEESVSIRRETQIRQDDWDAEQQQLADDLIRLKEQAQFLDARQKELQDRLDALTQDVAELEIEKQEIAQMASRLEPSLKNAFSELQQLQEQSLPFDKENRQTRMAALEEALADPGIGVEEKFRRVFHMLLTEAQYGGAVEVERRLINLGGKEIMADVLRLGRLSLFYQTLDQSSSGYFDPVDMAWTAYPQTFDSGVAHAVDIASKRRPADIVMLPLGKVAAQ</sequence>
<keyword evidence="4" id="KW-1185">Reference proteome</keyword>
<dbReference type="EMBL" id="CP001322">
    <property type="protein sequence ID" value="ACL05368.1"/>
    <property type="molecule type" value="Genomic_DNA"/>
</dbReference>
<keyword evidence="2" id="KW-0732">Signal</keyword>
<evidence type="ECO:0000256" key="1">
    <source>
        <dbReference type="SAM" id="Coils"/>
    </source>
</evidence>
<feature type="chain" id="PRO_5002871876" description="DUF3450 domain-containing protein" evidence="2">
    <location>
        <begin position="20"/>
        <end position="252"/>
    </location>
</feature>
<dbReference type="HOGENOM" id="CLU_085088_1_0_7"/>
<keyword evidence="1" id="KW-0175">Coiled coil</keyword>
<evidence type="ECO:0008006" key="5">
    <source>
        <dbReference type="Google" id="ProtNLM"/>
    </source>
</evidence>
<dbReference type="Pfam" id="PF11932">
    <property type="entry name" value="DUF3450"/>
    <property type="match status" value="1"/>
</dbReference>
<dbReference type="RefSeq" id="WP_015948422.1">
    <property type="nucleotide sequence ID" value="NC_011768.1"/>
</dbReference>
<organism evidence="3 4">
    <name type="scientific">Desulfatibacillum aliphaticivorans</name>
    <dbReference type="NCBI Taxonomy" id="218208"/>
    <lineage>
        <taxon>Bacteria</taxon>
        <taxon>Pseudomonadati</taxon>
        <taxon>Thermodesulfobacteriota</taxon>
        <taxon>Desulfobacteria</taxon>
        <taxon>Desulfobacterales</taxon>
        <taxon>Desulfatibacillaceae</taxon>
        <taxon>Desulfatibacillum</taxon>
    </lineage>
</organism>
<dbReference type="KEGG" id="dal:Dalk_3680"/>
<reference evidence="3 4" key="1">
    <citation type="journal article" date="2012" name="Environ. Microbiol.">
        <title>The genome sequence of Desulfatibacillum alkenivorans AK-01: a blueprint for anaerobic alkane oxidation.</title>
        <authorList>
            <person name="Callaghan A.V."/>
            <person name="Morris B.E."/>
            <person name="Pereira I.A."/>
            <person name="McInerney M.J."/>
            <person name="Austin R.N."/>
            <person name="Groves J.T."/>
            <person name="Kukor J.J."/>
            <person name="Suflita J.M."/>
            <person name="Young L.Y."/>
            <person name="Zylstra G.J."/>
            <person name="Wawrik B."/>
        </authorList>
    </citation>
    <scope>NUCLEOTIDE SEQUENCE [LARGE SCALE GENOMIC DNA]</scope>
    <source>
        <strain evidence="3 4">AK-01</strain>
    </source>
</reference>
<dbReference type="eggNOG" id="COG2433">
    <property type="taxonomic scope" value="Bacteria"/>
</dbReference>
<gene>
    <name evidence="3" type="ordered locus">Dalk_3680</name>
</gene>
<dbReference type="InterPro" id="IPR016866">
    <property type="entry name" value="UCP028069"/>
</dbReference>
<protein>
    <recommendedName>
        <fullName evidence="5">DUF3450 domain-containing protein</fullName>
    </recommendedName>
</protein>
<dbReference type="Proteomes" id="UP000000739">
    <property type="component" value="Chromosome"/>
</dbReference>
<evidence type="ECO:0000313" key="3">
    <source>
        <dbReference type="EMBL" id="ACL05368.1"/>
    </source>
</evidence>
<dbReference type="AlphaFoldDB" id="B8FLL4"/>
<evidence type="ECO:0000313" key="4">
    <source>
        <dbReference type="Proteomes" id="UP000000739"/>
    </source>
</evidence>
<evidence type="ECO:0000256" key="2">
    <source>
        <dbReference type="SAM" id="SignalP"/>
    </source>
</evidence>
<feature type="coiled-coil region" evidence="1">
    <location>
        <begin position="52"/>
        <end position="100"/>
    </location>
</feature>
<proteinExistence type="predicted"/>
<accession>B8FLL4</accession>
<feature type="signal peptide" evidence="2">
    <location>
        <begin position="1"/>
        <end position="19"/>
    </location>
</feature>
<name>B8FLL4_DESAL</name>